<feature type="transmembrane region" description="Helical" evidence="6">
    <location>
        <begin position="17"/>
        <end position="33"/>
    </location>
</feature>
<feature type="transmembrane region" description="Helical" evidence="6">
    <location>
        <begin position="214"/>
        <end position="233"/>
    </location>
</feature>
<dbReference type="RefSeq" id="WP_073591115.1">
    <property type="nucleotide sequence ID" value="NZ_FRFD01000017.1"/>
</dbReference>
<dbReference type="InterPro" id="IPR001851">
    <property type="entry name" value="ABC_transp_permease"/>
</dbReference>
<feature type="transmembrane region" description="Helical" evidence="6">
    <location>
        <begin position="163"/>
        <end position="185"/>
    </location>
</feature>
<comment type="subcellular location">
    <subcellularLocation>
        <location evidence="1">Cell membrane</location>
        <topology evidence="1">Multi-pass membrane protein</topology>
    </subcellularLocation>
</comment>
<dbReference type="GO" id="GO:0005886">
    <property type="term" value="C:plasma membrane"/>
    <property type="evidence" value="ECO:0007669"/>
    <property type="project" value="UniProtKB-SubCell"/>
</dbReference>
<organism evidence="7 8">
    <name type="scientific">Anaerocolumna xylanovorans DSM 12503</name>
    <dbReference type="NCBI Taxonomy" id="1121345"/>
    <lineage>
        <taxon>Bacteria</taxon>
        <taxon>Bacillati</taxon>
        <taxon>Bacillota</taxon>
        <taxon>Clostridia</taxon>
        <taxon>Lachnospirales</taxon>
        <taxon>Lachnospiraceae</taxon>
        <taxon>Anaerocolumna</taxon>
    </lineage>
</organism>
<dbReference type="CDD" id="cd06579">
    <property type="entry name" value="TM_PBP1_transp_AraH_like"/>
    <property type="match status" value="1"/>
</dbReference>
<evidence type="ECO:0000256" key="6">
    <source>
        <dbReference type="SAM" id="Phobius"/>
    </source>
</evidence>
<dbReference type="Pfam" id="PF02653">
    <property type="entry name" value="BPD_transp_2"/>
    <property type="match status" value="1"/>
</dbReference>
<dbReference type="Proteomes" id="UP000184612">
    <property type="component" value="Unassembled WGS sequence"/>
</dbReference>
<keyword evidence="4 6" id="KW-1133">Transmembrane helix</keyword>
<feature type="transmembrane region" description="Helical" evidence="6">
    <location>
        <begin position="299"/>
        <end position="316"/>
    </location>
</feature>
<gene>
    <name evidence="7" type="ORF">SAMN02745217_04489</name>
</gene>
<keyword evidence="2" id="KW-1003">Cell membrane</keyword>
<dbReference type="AlphaFoldDB" id="A0A1M7YN34"/>
<dbReference type="EMBL" id="FRFD01000017">
    <property type="protein sequence ID" value="SHO54050.1"/>
    <property type="molecule type" value="Genomic_DNA"/>
</dbReference>
<dbReference type="GO" id="GO:0022857">
    <property type="term" value="F:transmembrane transporter activity"/>
    <property type="evidence" value="ECO:0007669"/>
    <property type="project" value="InterPro"/>
</dbReference>
<dbReference type="STRING" id="1121345.SAMN02745217_04489"/>
<feature type="transmembrane region" description="Helical" evidence="6">
    <location>
        <begin position="96"/>
        <end position="116"/>
    </location>
</feature>
<evidence type="ECO:0000256" key="3">
    <source>
        <dbReference type="ARBA" id="ARBA00022692"/>
    </source>
</evidence>
<keyword evidence="5 6" id="KW-0472">Membrane</keyword>
<feature type="transmembrane region" description="Helical" evidence="6">
    <location>
        <begin position="122"/>
        <end position="142"/>
    </location>
</feature>
<reference evidence="7 8" key="1">
    <citation type="submission" date="2016-12" db="EMBL/GenBank/DDBJ databases">
        <authorList>
            <person name="Song W.-J."/>
            <person name="Kurnit D.M."/>
        </authorList>
    </citation>
    <scope>NUCLEOTIDE SEQUENCE [LARGE SCALE GENOMIC DNA]</scope>
    <source>
        <strain evidence="7 8">DSM 12503</strain>
    </source>
</reference>
<evidence type="ECO:0000313" key="8">
    <source>
        <dbReference type="Proteomes" id="UP000184612"/>
    </source>
</evidence>
<dbReference type="PANTHER" id="PTHR32196">
    <property type="entry name" value="ABC TRANSPORTER PERMEASE PROTEIN YPHD-RELATED-RELATED"/>
    <property type="match status" value="1"/>
</dbReference>
<proteinExistence type="predicted"/>
<keyword evidence="8" id="KW-1185">Reference proteome</keyword>
<dbReference type="OrthoDB" id="9813906at2"/>
<protein>
    <submittedName>
        <fullName evidence="7">Ribose transport system permease protein</fullName>
    </submittedName>
</protein>
<evidence type="ECO:0000256" key="2">
    <source>
        <dbReference type="ARBA" id="ARBA00022475"/>
    </source>
</evidence>
<evidence type="ECO:0000256" key="5">
    <source>
        <dbReference type="ARBA" id="ARBA00023136"/>
    </source>
</evidence>
<keyword evidence="3 6" id="KW-0812">Transmembrane</keyword>
<evidence type="ECO:0000256" key="1">
    <source>
        <dbReference type="ARBA" id="ARBA00004651"/>
    </source>
</evidence>
<sequence>MEKVRKKWSLLDMPTEGMIFIVLIVMCVVLALIKPAFISQYNLSTLIRTISWTTIVAFGQTLVLLTGGIDLSVAGVAGMSGVISAYLMVNTGMNPFVAIVLVLVLALGCGCLNGILITKLNMVPFIVTLATGSVFTGVIYVITKGSPILGIPQSAVKLGQGMLFHVIPYPALFMILSCIVLAYIAGYTPFGRYIYAVGGNPKAARIAGIKSGKVIILTYGICAFMASIAGILITCRLGTAQPSVGSDWVMPSVTAACIGGTSLAGGKGKIIGALVGGIFMGVISNAITILAVSTYWEKVITGIVILVAIAIDRFKALRNNEI</sequence>
<name>A0A1M7YN34_9FIRM</name>
<accession>A0A1M7YN34</accession>
<feature type="transmembrane region" description="Helical" evidence="6">
    <location>
        <begin position="270"/>
        <end position="293"/>
    </location>
</feature>
<evidence type="ECO:0000256" key="4">
    <source>
        <dbReference type="ARBA" id="ARBA00022989"/>
    </source>
</evidence>
<evidence type="ECO:0000313" key="7">
    <source>
        <dbReference type="EMBL" id="SHO54050.1"/>
    </source>
</evidence>